<evidence type="ECO:0000313" key="1">
    <source>
        <dbReference type="EMBL" id="KAF7406311.1"/>
    </source>
</evidence>
<sequence length="90" mass="10208">MAIDKLSLQMETSEVARFRSEGCNVPLVWDKWILAFEVASCIRMTDLDIKATVYNDSCTIGVSIKVRAQRILMGAILRGYELATRSHRFP</sequence>
<protein>
    <submittedName>
        <fullName evidence="1">Uncharacterized protein</fullName>
    </submittedName>
</protein>
<organism evidence="1 2">
    <name type="scientific">Vespula germanica</name>
    <name type="common">German yellow jacket</name>
    <name type="synonym">Paravespula germanica</name>
    <dbReference type="NCBI Taxonomy" id="30212"/>
    <lineage>
        <taxon>Eukaryota</taxon>
        <taxon>Metazoa</taxon>
        <taxon>Ecdysozoa</taxon>
        <taxon>Arthropoda</taxon>
        <taxon>Hexapoda</taxon>
        <taxon>Insecta</taxon>
        <taxon>Pterygota</taxon>
        <taxon>Neoptera</taxon>
        <taxon>Endopterygota</taxon>
        <taxon>Hymenoptera</taxon>
        <taxon>Apocrita</taxon>
        <taxon>Aculeata</taxon>
        <taxon>Vespoidea</taxon>
        <taxon>Vespidae</taxon>
        <taxon>Vespinae</taxon>
        <taxon>Vespula</taxon>
    </lineage>
</organism>
<accession>A0A834KGG5</accession>
<dbReference type="Proteomes" id="UP000617340">
    <property type="component" value="Unassembled WGS sequence"/>
</dbReference>
<comment type="caution">
    <text evidence="1">The sequence shown here is derived from an EMBL/GenBank/DDBJ whole genome shotgun (WGS) entry which is preliminary data.</text>
</comment>
<proteinExistence type="predicted"/>
<dbReference type="EMBL" id="JACSDZ010000004">
    <property type="protein sequence ID" value="KAF7406311.1"/>
    <property type="molecule type" value="Genomic_DNA"/>
</dbReference>
<gene>
    <name evidence="1" type="ORF">HZH68_005680</name>
</gene>
<reference evidence="1" key="1">
    <citation type="journal article" date="2020" name="G3 (Bethesda)">
        <title>High-Quality Assemblies for Three Invasive Social Wasps from the &lt;i&gt;Vespula&lt;/i&gt; Genus.</title>
        <authorList>
            <person name="Harrop T.W.R."/>
            <person name="Guhlin J."/>
            <person name="McLaughlin G.M."/>
            <person name="Permina E."/>
            <person name="Stockwell P."/>
            <person name="Gilligan J."/>
            <person name="Le Lec M.F."/>
            <person name="Gruber M.A.M."/>
            <person name="Quinn O."/>
            <person name="Lovegrove M."/>
            <person name="Duncan E.J."/>
            <person name="Remnant E.J."/>
            <person name="Van Eeckhoven J."/>
            <person name="Graham B."/>
            <person name="Knapp R.A."/>
            <person name="Langford K.W."/>
            <person name="Kronenberg Z."/>
            <person name="Press M.O."/>
            <person name="Eacker S.M."/>
            <person name="Wilson-Rankin E.E."/>
            <person name="Purcell J."/>
            <person name="Lester P.J."/>
            <person name="Dearden P.K."/>
        </authorList>
    </citation>
    <scope>NUCLEOTIDE SEQUENCE</scope>
    <source>
        <strain evidence="1">Linc-1</strain>
    </source>
</reference>
<keyword evidence="2" id="KW-1185">Reference proteome</keyword>
<dbReference type="AlphaFoldDB" id="A0A834KGG5"/>
<name>A0A834KGG5_VESGE</name>
<evidence type="ECO:0000313" key="2">
    <source>
        <dbReference type="Proteomes" id="UP000617340"/>
    </source>
</evidence>